<dbReference type="EMBL" id="JBEQCT010000003">
    <property type="protein sequence ID" value="MFM2485201.1"/>
    <property type="molecule type" value="Genomic_DNA"/>
</dbReference>
<dbReference type="InterPro" id="IPR011008">
    <property type="entry name" value="Dimeric_a/b-barrel"/>
</dbReference>
<proteinExistence type="predicted"/>
<evidence type="ECO:0008006" key="3">
    <source>
        <dbReference type="Google" id="ProtNLM"/>
    </source>
</evidence>
<name>A0ABW9G6A8_9GAMM</name>
<keyword evidence="2" id="KW-1185">Reference proteome</keyword>
<comment type="caution">
    <text evidence="1">The sequence shown here is derived from an EMBL/GenBank/DDBJ whole genome shotgun (WGS) entry which is preliminary data.</text>
</comment>
<evidence type="ECO:0000313" key="1">
    <source>
        <dbReference type="EMBL" id="MFM2485201.1"/>
    </source>
</evidence>
<evidence type="ECO:0000313" key="2">
    <source>
        <dbReference type="Proteomes" id="UP001629953"/>
    </source>
</evidence>
<dbReference type="Proteomes" id="UP001629953">
    <property type="component" value="Unassembled WGS sequence"/>
</dbReference>
<gene>
    <name evidence="1" type="ORF">ABUE30_09015</name>
</gene>
<accession>A0ABW9G6A8</accession>
<organism evidence="1 2">
    <name type="scientific">Celerinatantimonas yamalensis</name>
    <dbReference type="NCBI Taxonomy" id="559956"/>
    <lineage>
        <taxon>Bacteria</taxon>
        <taxon>Pseudomonadati</taxon>
        <taxon>Pseudomonadota</taxon>
        <taxon>Gammaproteobacteria</taxon>
        <taxon>Celerinatantimonadaceae</taxon>
        <taxon>Celerinatantimonas</taxon>
    </lineage>
</organism>
<protein>
    <recommendedName>
        <fullName evidence="3">Antibiotic biosynthesis monooxygenase</fullName>
    </recommendedName>
</protein>
<dbReference type="RefSeq" id="WP_408623412.1">
    <property type="nucleotide sequence ID" value="NZ_JBEQCT010000003.1"/>
</dbReference>
<reference evidence="1 2" key="1">
    <citation type="journal article" date="2013" name="Int. J. Syst. Evol. Microbiol.">
        <title>Celerinatantimonas yamalensis sp. nov., a cold-adapted diazotrophic bacterium from a cold permafrost brine.</title>
        <authorList>
            <person name="Shcherbakova V."/>
            <person name="Chuvilskaya N."/>
            <person name="Rivkina E."/>
            <person name="Demidov N."/>
            <person name="Uchaeva V."/>
            <person name="Suetin S."/>
            <person name="Suzina N."/>
            <person name="Gilichinsky D."/>
        </authorList>
    </citation>
    <scope>NUCLEOTIDE SEQUENCE [LARGE SCALE GENOMIC DNA]</scope>
    <source>
        <strain evidence="1 2">C7</strain>
    </source>
</reference>
<sequence>MFIAVYEFEIKEGTEMVFREAWLNVIKAIYQFCGSFGSRLHVSDKPTIWVGYA</sequence>
<dbReference type="SUPFAM" id="SSF54909">
    <property type="entry name" value="Dimeric alpha+beta barrel"/>
    <property type="match status" value="1"/>
</dbReference>